<reference evidence="2" key="1">
    <citation type="submission" date="2021-05" db="EMBL/GenBank/DDBJ databases">
        <authorList>
            <person name="Alioto T."/>
            <person name="Alioto T."/>
            <person name="Gomez Garrido J."/>
        </authorList>
    </citation>
    <scope>NUCLEOTIDE SEQUENCE</scope>
</reference>
<feature type="transmembrane region" description="Helical" evidence="1">
    <location>
        <begin position="12"/>
        <end position="33"/>
    </location>
</feature>
<keyword evidence="1" id="KW-0472">Membrane</keyword>
<evidence type="ECO:0000313" key="2">
    <source>
        <dbReference type="EMBL" id="CAG6706863.1"/>
    </source>
</evidence>
<proteinExistence type="predicted"/>
<sequence length="101" mass="12033">MCRYMYLNTYLSIQYIVLCTYLLIIIYIMYVYAVCSYSFVMHCVGAQKEKFIPGTVRYIQVRLSRQNLFLSSRSGTIRHLMLQRNGLCTLIIRTRNLIIRM</sequence>
<keyword evidence="1" id="KW-0812">Transmembrane</keyword>
<organism evidence="2">
    <name type="scientific">Cacopsylla melanoneura</name>
    <dbReference type="NCBI Taxonomy" id="428564"/>
    <lineage>
        <taxon>Eukaryota</taxon>
        <taxon>Metazoa</taxon>
        <taxon>Ecdysozoa</taxon>
        <taxon>Arthropoda</taxon>
        <taxon>Hexapoda</taxon>
        <taxon>Insecta</taxon>
        <taxon>Pterygota</taxon>
        <taxon>Neoptera</taxon>
        <taxon>Paraneoptera</taxon>
        <taxon>Hemiptera</taxon>
        <taxon>Sternorrhyncha</taxon>
        <taxon>Psylloidea</taxon>
        <taxon>Psyllidae</taxon>
        <taxon>Psyllinae</taxon>
        <taxon>Cacopsylla</taxon>
    </lineage>
</organism>
<accession>A0A8D8XT81</accession>
<protein>
    <submittedName>
        <fullName evidence="2">Uncharacterized protein</fullName>
    </submittedName>
</protein>
<dbReference type="AlphaFoldDB" id="A0A8D8XT81"/>
<name>A0A8D8XT81_9HEMI</name>
<evidence type="ECO:0000256" key="1">
    <source>
        <dbReference type="SAM" id="Phobius"/>
    </source>
</evidence>
<keyword evidence="1" id="KW-1133">Transmembrane helix</keyword>
<dbReference type="EMBL" id="HBUF01343602">
    <property type="protein sequence ID" value="CAG6706863.1"/>
    <property type="molecule type" value="Transcribed_RNA"/>
</dbReference>